<name>A0A4S4N1G4_9APHY</name>
<feature type="transmembrane region" description="Helical" evidence="2">
    <location>
        <begin position="149"/>
        <end position="172"/>
    </location>
</feature>
<evidence type="ECO:0000259" key="3">
    <source>
        <dbReference type="PROSITE" id="PS50850"/>
    </source>
</evidence>
<dbReference type="Proteomes" id="UP000308730">
    <property type="component" value="Unassembled WGS sequence"/>
</dbReference>
<keyword evidence="2" id="KW-0812">Transmembrane</keyword>
<dbReference type="EMBL" id="SGPM01000042">
    <property type="protein sequence ID" value="THH31618.1"/>
    <property type="molecule type" value="Genomic_DNA"/>
</dbReference>
<feature type="transmembrane region" description="Helical" evidence="2">
    <location>
        <begin position="57"/>
        <end position="80"/>
    </location>
</feature>
<sequence>MLRRLFSTCGFAWAVRISGFITLALCIVATCAVSTRLSKASKPVASTWFDVKHFKDVAFMLLIIGGVIVSLGLFIPNFYIVSYATDHSIPSSLAFTTLAVLNGASILGRLAPPYLSDVFGRFNLLAPSAFFAGFFTLLLWTFALSEAEIMLYAIIFGFFSGAFNALVIPCIAQISDIREIGVRIGMLYTIISFPSLCGGPAAGALLKLNHGSYLGMIMLSGTTVVVGSFFILWSRLRIDARLLARV</sequence>
<dbReference type="GO" id="GO:0022857">
    <property type="term" value="F:transmembrane transporter activity"/>
    <property type="evidence" value="ECO:0007669"/>
    <property type="project" value="InterPro"/>
</dbReference>
<reference evidence="4 5" key="1">
    <citation type="submission" date="2019-02" db="EMBL/GenBank/DDBJ databases">
        <title>Genome sequencing of the rare red list fungi Antrodiella citrinella (Flaviporus citrinellus).</title>
        <authorList>
            <person name="Buettner E."/>
            <person name="Kellner H."/>
        </authorList>
    </citation>
    <scope>NUCLEOTIDE SEQUENCE [LARGE SCALE GENOMIC DNA]</scope>
    <source>
        <strain evidence="4 5">DSM 108506</strain>
    </source>
</reference>
<dbReference type="OrthoDB" id="6509908at2759"/>
<keyword evidence="2" id="KW-0472">Membrane</keyword>
<proteinExistence type="predicted"/>
<dbReference type="Gene3D" id="1.20.1250.20">
    <property type="entry name" value="MFS general substrate transporter like domains"/>
    <property type="match status" value="1"/>
</dbReference>
<evidence type="ECO:0000313" key="5">
    <source>
        <dbReference type="Proteomes" id="UP000308730"/>
    </source>
</evidence>
<keyword evidence="5" id="KW-1185">Reference proteome</keyword>
<feature type="transmembrane region" description="Helical" evidence="2">
    <location>
        <begin position="92"/>
        <end position="110"/>
    </location>
</feature>
<protein>
    <recommendedName>
        <fullName evidence="3">Major facilitator superfamily (MFS) profile domain-containing protein</fullName>
    </recommendedName>
</protein>
<accession>A0A4S4N1G4</accession>
<dbReference type="PANTHER" id="PTHR11360">
    <property type="entry name" value="MONOCARBOXYLATE TRANSPORTER"/>
    <property type="match status" value="1"/>
</dbReference>
<feature type="transmembrane region" description="Helical" evidence="2">
    <location>
        <begin position="184"/>
        <end position="206"/>
    </location>
</feature>
<feature type="transmembrane region" description="Helical" evidence="2">
    <location>
        <begin position="12"/>
        <end position="37"/>
    </location>
</feature>
<dbReference type="InterPro" id="IPR050327">
    <property type="entry name" value="Proton-linked_MCT"/>
</dbReference>
<dbReference type="PROSITE" id="PS50850">
    <property type="entry name" value="MFS"/>
    <property type="match status" value="1"/>
</dbReference>
<dbReference type="GO" id="GO:0016020">
    <property type="term" value="C:membrane"/>
    <property type="evidence" value="ECO:0007669"/>
    <property type="project" value="UniProtKB-SubCell"/>
</dbReference>
<dbReference type="AlphaFoldDB" id="A0A4S4N1G4"/>
<comment type="subcellular location">
    <subcellularLocation>
        <location evidence="1">Membrane</location>
        <topology evidence="1">Multi-pass membrane protein</topology>
    </subcellularLocation>
</comment>
<feature type="transmembrane region" description="Helical" evidence="2">
    <location>
        <begin position="122"/>
        <end position="143"/>
    </location>
</feature>
<dbReference type="PANTHER" id="PTHR11360:SF177">
    <property type="entry name" value="RIBOFLAVIN TRANSPORTER MCH5"/>
    <property type="match status" value="1"/>
</dbReference>
<dbReference type="InterPro" id="IPR020846">
    <property type="entry name" value="MFS_dom"/>
</dbReference>
<evidence type="ECO:0000256" key="2">
    <source>
        <dbReference type="SAM" id="Phobius"/>
    </source>
</evidence>
<feature type="domain" description="Major facilitator superfamily (MFS) profile" evidence="3">
    <location>
        <begin position="58"/>
        <end position="246"/>
    </location>
</feature>
<dbReference type="InterPro" id="IPR036259">
    <property type="entry name" value="MFS_trans_sf"/>
</dbReference>
<keyword evidence="2" id="KW-1133">Transmembrane helix</keyword>
<evidence type="ECO:0000256" key="1">
    <source>
        <dbReference type="ARBA" id="ARBA00004141"/>
    </source>
</evidence>
<comment type="caution">
    <text evidence="4">The sequence shown here is derived from an EMBL/GenBank/DDBJ whole genome shotgun (WGS) entry which is preliminary data.</text>
</comment>
<organism evidence="4 5">
    <name type="scientific">Antrodiella citrinella</name>
    <dbReference type="NCBI Taxonomy" id="2447956"/>
    <lineage>
        <taxon>Eukaryota</taxon>
        <taxon>Fungi</taxon>
        <taxon>Dikarya</taxon>
        <taxon>Basidiomycota</taxon>
        <taxon>Agaricomycotina</taxon>
        <taxon>Agaricomycetes</taxon>
        <taxon>Polyporales</taxon>
        <taxon>Steccherinaceae</taxon>
        <taxon>Antrodiella</taxon>
    </lineage>
</organism>
<feature type="transmembrane region" description="Helical" evidence="2">
    <location>
        <begin position="212"/>
        <end position="233"/>
    </location>
</feature>
<dbReference type="SUPFAM" id="SSF103473">
    <property type="entry name" value="MFS general substrate transporter"/>
    <property type="match status" value="1"/>
</dbReference>
<gene>
    <name evidence="4" type="ORF">EUX98_g2591</name>
</gene>
<evidence type="ECO:0000313" key="4">
    <source>
        <dbReference type="EMBL" id="THH31618.1"/>
    </source>
</evidence>